<dbReference type="InterPro" id="IPR036056">
    <property type="entry name" value="Fibrinogen-like_C"/>
</dbReference>
<evidence type="ECO:0000256" key="3">
    <source>
        <dbReference type="ARBA" id="ARBA00053344"/>
    </source>
</evidence>
<dbReference type="AlphaFoldDB" id="Q7YXM0"/>
<dbReference type="Pfam" id="PF00147">
    <property type="entry name" value="Fibrinogen_C"/>
    <property type="match status" value="1"/>
</dbReference>
<comment type="function">
    <text evidence="3">Lectin involved in innate immunity. Agglutinates all types of human erythrocytes, Gram-positive and Gram-negative bacteria. Has a stronger agglutinating activity towards Gram-negative bacteria than towards Gram-positive bacteria. Specifically recognizes acetyl group-containing substances on agglutinated cells. The hemagglutinating activity was inhibited by EDTA, acetyl group-containing mono- and disaccharides, N-acetyl derivatives of amino acids, other acetyl group-containing substances, propionamide and benzamide. Enhances the antimicrobial activity of big defensin against Gram-positive bacteria but not against Gram-negative bacteria.</text>
</comment>
<dbReference type="SUPFAM" id="SSF56496">
    <property type="entry name" value="Fibrinogen C-terminal domain-like"/>
    <property type="match status" value="1"/>
</dbReference>
<feature type="signal peptide" evidence="4">
    <location>
        <begin position="1"/>
        <end position="18"/>
    </location>
</feature>
<dbReference type="CDD" id="cd00087">
    <property type="entry name" value="FReD"/>
    <property type="match status" value="1"/>
</dbReference>
<dbReference type="GO" id="GO:0030246">
    <property type="term" value="F:carbohydrate binding"/>
    <property type="evidence" value="ECO:0007669"/>
    <property type="project" value="UniProtKB-ARBA"/>
</dbReference>
<dbReference type="PANTHER" id="PTHR19143:SF458">
    <property type="entry name" value="FIBRINOGEN C-TERMINAL DOMAIN-CONTAINING PROTEIN-RELATED"/>
    <property type="match status" value="1"/>
</dbReference>
<dbReference type="GO" id="GO:0098609">
    <property type="term" value="P:cell-cell adhesion"/>
    <property type="evidence" value="ECO:0007669"/>
    <property type="project" value="UniProtKB-ARBA"/>
</dbReference>
<reference evidence="6" key="1">
    <citation type="journal article" date="2006" name="Insect Biochem. Mol. Biol.">
        <title>The tick plasma lectin, Dorin M, is a fibrinogen-related molecule.</title>
        <authorList>
            <person name="Rego R.O."/>
            <person name="Kovar V."/>
            <person name="Kopacek P."/>
            <person name="Weise C."/>
            <person name="Man P."/>
            <person name="Sauman I."/>
            <person name="Grubhoffer L."/>
        </authorList>
    </citation>
    <scope>NUCLEOTIDE SEQUENCE</scope>
</reference>
<keyword evidence="2" id="KW-1015">Disulfide bond</keyword>
<dbReference type="EMBL" id="AY333989">
    <property type="protein sequence ID" value="AAP93589.1"/>
    <property type="molecule type" value="mRNA"/>
</dbReference>
<dbReference type="SMART" id="SM00186">
    <property type="entry name" value="FBG"/>
    <property type="match status" value="1"/>
</dbReference>
<feature type="domain" description="Fibrinogen C-terminal" evidence="5">
    <location>
        <begin position="41"/>
        <end position="268"/>
    </location>
</feature>
<evidence type="ECO:0000256" key="2">
    <source>
        <dbReference type="ARBA" id="ARBA00023157"/>
    </source>
</evidence>
<proteinExistence type="evidence at transcript level"/>
<dbReference type="InterPro" id="IPR014716">
    <property type="entry name" value="Fibrinogen_a/b/g_C_1"/>
</dbReference>
<sequence length="279" mass="31007">MLRNVCPVLILLIIGATAQDPTDVGEAFANVEWSVAELKRVLVMGVPRDCGELFLSGQNHSGVYNIYPYKDSLLPVSAYCDMETDGGGWTVFQRRGQFGNPVYYFYKKWADYAHGFGDPAKEYWLGNNVLHALTSDKAMSLRIEMKNHSLETLTAEYSVFKVASEEEYFKINVGGYIGSKGSDAFSIANGSMFTASDQDHDTYTNNCAVEFKGAWWYTSCHGSNLNGLNLNGEHPSYADGIEWSARGGSTGLYYYSYPNVEMKVRDAHFISRVADGRAS</sequence>
<evidence type="ECO:0000259" key="5">
    <source>
        <dbReference type="PROSITE" id="PS51406"/>
    </source>
</evidence>
<evidence type="ECO:0000313" key="6">
    <source>
        <dbReference type="EMBL" id="AAP93589.1"/>
    </source>
</evidence>
<protein>
    <submittedName>
        <fullName evidence="6">Dorin M</fullName>
    </submittedName>
</protein>
<dbReference type="PROSITE" id="PS00514">
    <property type="entry name" value="FIBRINOGEN_C_1"/>
    <property type="match status" value="1"/>
</dbReference>
<organism evidence="6">
    <name type="scientific">Ornithodoros moubata</name>
    <name type="common">Soft tick</name>
    <name type="synonym">Argasid tick</name>
    <dbReference type="NCBI Taxonomy" id="6938"/>
    <lineage>
        <taxon>Eukaryota</taxon>
        <taxon>Metazoa</taxon>
        <taxon>Ecdysozoa</taxon>
        <taxon>Arthropoda</taxon>
        <taxon>Chelicerata</taxon>
        <taxon>Arachnida</taxon>
        <taxon>Acari</taxon>
        <taxon>Parasitiformes</taxon>
        <taxon>Ixodida</taxon>
        <taxon>Ixodoidea</taxon>
        <taxon>Argasidae</taxon>
        <taxon>Ornithodorinae</taxon>
        <taxon>Ornithodoros</taxon>
    </lineage>
</organism>
<feature type="chain" id="PRO_5004295428" evidence="4">
    <location>
        <begin position="19"/>
        <end position="279"/>
    </location>
</feature>
<evidence type="ECO:0000256" key="4">
    <source>
        <dbReference type="SAM" id="SignalP"/>
    </source>
</evidence>
<name>Q7YXM0_ORNMO</name>
<keyword evidence="1" id="KW-0106">Calcium</keyword>
<dbReference type="PANTHER" id="PTHR19143">
    <property type="entry name" value="FIBRINOGEN/TENASCIN/ANGIOPOEITIN"/>
    <property type="match status" value="1"/>
</dbReference>
<dbReference type="FunFam" id="3.90.215.10:FF:000001">
    <property type="entry name" value="Tenascin isoform 1"/>
    <property type="match status" value="1"/>
</dbReference>
<dbReference type="InterPro" id="IPR002181">
    <property type="entry name" value="Fibrinogen_a/b/g_C_dom"/>
</dbReference>
<keyword evidence="4" id="KW-0732">Signal</keyword>
<dbReference type="InterPro" id="IPR020837">
    <property type="entry name" value="Fibrinogen_CS"/>
</dbReference>
<dbReference type="Gene3D" id="3.90.215.10">
    <property type="entry name" value="Gamma Fibrinogen, chain A, domain 1"/>
    <property type="match status" value="1"/>
</dbReference>
<dbReference type="GO" id="GO:0005615">
    <property type="term" value="C:extracellular space"/>
    <property type="evidence" value="ECO:0007669"/>
    <property type="project" value="TreeGrafter"/>
</dbReference>
<dbReference type="NCBIfam" id="NF040941">
    <property type="entry name" value="GGGWT_bact"/>
    <property type="match status" value="1"/>
</dbReference>
<dbReference type="InterPro" id="IPR050373">
    <property type="entry name" value="Fibrinogen_C-term_domain"/>
</dbReference>
<evidence type="ECO:0000256" key="1">
    <source>
        <dbReference type="ARBA" id="ARBA00022837"/>
    </source>
</evidence>
<dbReference type="PROSITE" id="PS51406">
    <property type="entry name" value="FIBRINOGEN_C_2"/>
    <property type="match status" value="1"/>
</dbReference>
<accession>Q7YXM0</accession>